<dbReference type="InterPro" id="IPR013783">
    <property type="entry name" value="Ig-like_fold"/>
</dbReference>
<dbReference type="RefSeq" id="WP_131853976.1">
    <property type="nucleotide sequence ID" value="NZ_SKFH01000046.1"/>
</dbReference>
<organism evidence="2 3">
    <name type="scientific">Flaviaesturariibacter aridisoli</name>
    <dbReference type="NCBI Taxonomy" id="2545761"/>
    <lineage>
        <taxon>Bacteria</taxon>
        <taxon>Pseudomonadati</taxon>
        <taxon>Bacteroidota</taxon>
        <taxon>Chitinophagia</taxon>
        <taxon>Chitinophagales</taxon>
        <taxon>Chitinophagaceae</taxon>
        <taxon>Flaviaestuariibacter</taxon>
    </lineage>
</organism>
<dbReference type="Pfam" id="PF18962">
    <property type="entry name" value="Por_Secre_tail"/>
    <property type="match status" value="1"/>
</dbReference>
<evidence type="ECO:0000313" key="3">
    <source>
        <dbReference type="Proteomes" id="UP000295164"/>
    </source>
</evidence>
<dbReference type="SUPFAM" id="SSF49265">
    <property type="entry name" value="Fibronectin type III"/>
    <property type="match status" value="3"/>
</dbReference>
<dbReference type="Gene3D" id="2.60.40.10">
    <property type="entry name" value="Immunoglobulins"/>
    <property type="match status" value="3"/>
</dbReference>
<accession>A0A4R4DUV1</accession>
<keyword evidence="3" id="KW-1185">Reference proteome</keyword>
<feature type="domain" description="Fibronectin type-III" evidence="1">
    <location>
        <begin position="603"/>
        <end position="705"/>
    </location>
</feature>
<dbReference type="EMBL" id="SKFH01000046">
    <property type="protein sequence ID" value="TCZ65850.1"/>
    <property type="molecule type" value="Genomic_DNA"/>
</dbReference>
<evidence type="ECO:0000313" key="2">
    <source>
        <dbReference type="EMBL" id="TCZ65850.1"/>
    </source>
</evidence>
<sequence>MPHGATAAGTTVRWNNGSTITVTASSAASAPTLTTSTATVTSSSTATLGANITNYNGSNATQYGTIYSSTDPGTNFSATTGNNPSTLGANSTTGAFTDARTGLSAQTQYFYAGYATNGSGTGFSPKGSFYTFSAPATAGATGFTATGSSSSQIDLAWTAATFPGAGATEKGYVILRAAGGTAPSASVLVNGAAYSGVANYLAAVNSAATSYPNSGLAASTQYSYTLVPYTYDGANVATYNYYTAGAVTATGSSLANLSPALSTSPGSISFASVASGSTGTGTQVTPTAANFSGSGTVTVTAPAHFQVSNDNSSWNSSSTLTYSANTLTPSTFWVRFAPGAAGAQSGNVTLSVDNNSATATVAVSGTAYAAAPTAPASWNLTATASAAGTATLNWSAATFANTGGYLVVYSTGTPTLIASPNGNAPGQALVNNGTAAPLVGAGATSTSISGLTPGSTYNFLLVAYNWNGSSAATYNYLTSNTASASLLVIGAPSVTTTAATAITMTTATSGGSSASGNSGSISQQGVVYAKAATSATPTLATNDGYTSDATGSASFSSSLGTGSGNATVLAPQTQYYYAAYVKNEVATSYGSYLNFRTWAEAPAGAATAVSATANGASQINLSWVAPTFPSAATAAATGYFIFRTAGADAVAFTATPGAAATAGANTTLVGAVTAGGTITYSNTTGLAPSTTYNYVVVPYTWDGTNAATYNYYATGYTVASATTGVATSATDAFRSLSSGAWSTASNWESFTNGGWMTASSAPTSSAASISILGHAMTSTGTVSGKNLSIAAAGSLTISSGTMTLAAGTTLTVDGTLTVGGTLTLSSGSNTVSVNGTVNNSGTINLNGATATTVASGGNWNNNASSTLANGTGAFTVNGTLTNTGTSSGNAPIITNNGATLAANNTSFVIGTTGTYTHNMTNGSILFASWSTGSTCNIVGLISVTPSGLGQSFYNLTWNNASQNFPIGLSGGLVTVRGDLKILNTGSNVIRYVTNQTATVTVGGDMIIGGNGTTAALEVAGSTGTVTFNIAGNLSVLANGSLDPSSSGSNTGKGIFNVSGNFVTAAGGTLVLAGSAGTALTINMVKNSGTQTISLGGTINAGSRTLNIGVGNASTSNTVQLLSNLNLGSSNGDVTIYSGATLDAQSFIITGSNAGMGVQLNAGGRLATANANGVYTAGNTATVQTTSTSNTFSNTANYTFNGTSAQTANFPNTTMAGLTLNNAAGVSVTSNAIISGAVVLTDGTLSMGTNNLTLGGSITRGAGNIDATNSLVTFNSASAQTVASASFLSNTTKNLTLNGAGGVTLQGNHTVSNALTLTAGNLSIGSNTLTVGGSMARTSGSVNAATGTVAFTGGSAQTVPALFAASSQYGTLVINNSNGVTFSGTPIVNNLLTLTAGTLTMGGNTLTLKGAIGVGTGNIATNATVLFNGSTPQTIPAGTFTGDAVKNLSIDNSSTGVSLGSNLGITGALTLTTGKLVLGSNTLTVPAAGAPAGSATSYVQTNSTGALKVTGVSSTANFPVGNTSYNPLAVGNTDGLDWSVNVADAITNVASPQAPNVDKAVSRMWNITPSTNPTPTATSLSFGYNGTTDVGASFNNNIRVRVWHYESNNKWMAVSGYIMPATVNGMKSVSMSGQQTFSPFAISNFDAPLPVSLLRFTGKRTNGRNELKWTTASESNNRGFAIERSTDGLNFTQVSFVPSRAAGGNSTSDINYTFAENITAGSKWYYRLKQEDLDGRSKYSAVVMLKSDKSGIITVDGIYPNPVKGAASVRLQASAQGGNVVLQLTDMQGRVVRQQSVLTEAGASTTVNLDLAGLAAGPYHLKAIAANGEASEAVTVVKQ</sequence>
<feature type="domain" description="Fibronectin type-III" evidence="1">
    <location>
        <begin position="137"/>
        <end position="235"/>
    </location>
</feature>
<dbReference type="NCBIfam" id="TIGR04183">
    <property type="entry name" value="Por_Secre_tail"/>
    <property type="match status" value="1"/>
</dbReference>
<feature type="domain" description="Fibronectin type-III" evidence="1">
    <location>
        <begin position="25"/>
        <end position="122"/>
    </location>
</feature>
<evidence type="ECO:0000259" key="1">
    <source>
        <dbReference type="SMART" id="SM00060"/>
    </source>
</evidence>
<reference evidence="2 3" key="1">
    <citation type="submission" date="2019-03" db="EMBL/GenBank/DDBJ databases">
        <authorList>
            <person name="Kim M.K.M."/>
        </authorList>
    </citation>
    <scope>NUCLEOTIDE SEQUENCE [LARGE SCALE GENOMIC DNA]</scope>
    <source>
        <strain evidence="2 3">17J68-15</strain>
    </source>
</reference>
<dbReference type="InterPro" id="IPR026444">
    <property type="entry name" value="Secre_tail"/>
</dbReference>
<feature type="domain" description="Fibronectin type-III" evidence="1">
    <location>
        <begin position="372"/>
        <end position="470"/>
    </location>
</feature>
<comment type="caution">
    <text evidence="2">The sequence shown here is derived from an EMBL/GenBank/DDBJ whole genome shotgun (WGS) entry which is preliminary data.</text>
</comment>
<proteinExistence type="predicted"/>
<protein>
    <submittedName>
        <fullName evidence="2">T9SS type A sorting domain-containing protein</fullName>
    </submittedName>
</protein>
<gene>
    <name evidence="2" type="ORF">E0486_16945</name>
</gene>
<name>A0A4R4DUV1_9BACT</name>
<dbReference type="Proteomes" id="UP000295164">
    <property type="component" value="Unassembled WGS sequence"/>
</dbReference>
<dbReference type="SMART" id="SM00060">
    <property type="entry name" value="FN3"/>
    <property type="match status" value="4"/>
</dbReference>
<dbReference type="InterPro" id="IPR036116">
    <property type="entry name" value="FN3_sf"/>
</dbReference>
<dbReference type="InterPro" id="IPR003961">
    <property type="entry name" value="FN3_dom"/>
</dbReference>
<dbReference type="OrthoDB" id="663485at2"/>